<evidence type="ECO:0000313" key="3">
    <source>
        <dbReference type="EMBL" id="GMH59614.1"/>
    </source>
</evidence>
<proteinExistence type="predicted"/>
<dbReference type="AlphaFoldDB" id="A0A9W7DX20"/>
<name>A0A9W7DX20_9STRA</name>
<dbReference type="PANTHER" id="PTHR21650">
    <property type="entry name" value="MEMBRALIN/KINETOCHORE PROTEIN NUF2"/>
    <property type="match status" value="1"/>
</dbReference>
<feature type="transmembrane region" description="Helical" evidence="2">
    <location>
        <begin position="265"/>
        <end position="284"/>
    </location>
</feature>
<dbReference type="GO" id="GO:0034976">
    <property type="term" value="P:response to endoplasmic reticulum stress"/>
    <property type="evidence" value="ECO:0007669"/>
    <property type="project" value="TreeGrafter"/>
</dbReference>
<feature type="region of interest" description="Disordered" evidence="1">
    <location>
        <begin position="411"/>
        <end position="452"/>
    </location>
</feature>
<protein>
    <submittedName>
        <fullName evidence="3">Uncharacterized protein</fullName>
    </submittedName>
</protein>
<keyword evidence="2" id="KW-0812">Transmembrane</keyword>
<gene>
    <name evidence="3" type="ORF">TrST_g2967</name>
</gene>
<dbReference type="GO" id="GO:1904294">
    <property type="term" value="P:positive regulation of ERAD pathway"/>
    <property type="evidence" value="ECO:0007669"/>
    <property type="project" value="TreeGrafter"/>
</dbReference>
<feature type="region of interest" description="Disordered" evidence="1">
    <location>
        <begin position="1"/>
        <end position="28"/>
    </location>
</feature>
<dbReference type="EMBL" id="BRXY01000060">
    <property type="protein sequence ID" value="GMH59614.1"/>
    <property type="molecule type" value="Genomic_DNA"/>
</dbReference>
<keyword evidence="2" id="KW-0472">Membrane</keyword>
<reference evidence="4" key="1">
    <citation type="journal article" date="2023" name="Commun. Biol.">
        <title>Genome analysis of Parmales, the sister group of diatoms, reveals the evolutionary specialization of diatoms from phago-mixotrophs to photoautotrophs.</title>
        <authorList>
            <person name="Ban H."/>
            <person name="Sato S."/>
            <person name="Yoshikawa S."/>
            <person name="Yamada K."/>
            <person name="Nakamura Y."/>
            <person name="Ichinomiya M."/>
            <person name="Sato N."/>
            <person name="Blanc-Mathieu R."/>
            <person name="Endo H."/>
            <person name="Kuwata A."/>
            <person name="Ogata H."/>
        </authorList>
    </citation>
    <scope>NUCLEOTIDE SEQUENCE [LARGE SCALE GENOMIC DNA]</scope>
    <source>
        <strain evidence="4">NIES 3701</strain>
    </source>
</reference>
<evidence type="ECO:0000256" key="2">
    <source>
        <dbReference type="SAM" id="Phobius"/>
    </source>
</evidence>
<feature type="compositionally biased region" description="Basic and acidic residues" evidence="1">
    <location>
        <begin position="7"/>
        <end position="27"/>
    </location>
</feature>
<feature type="transmembrane region" description="Helical" evidence="2">
    <location>
        <begin position="291"/>
        <end position="311"/>
    </location>
</feature>
<keyword evidence="2" id="KW-1133">Transmembrane helix</keyword>
<organism evidence="3 4">
    <name type="scientific">Triparma strigata</name>
    <dbReference type="NCBI Taxonomy" id="1606541"/>
    <lineage>
        <taxon>Eukaryota</taxon>
        <taxon>Sar</taxon>
        <taxon>Stramenopiles</taxon>
        <taxon>Ochrophyta</taxon>
        <taxon>Bolidophyceae</taxon>
        <taxon>Parmales</taxon>
        <taxon>Triparmaceae</taxon>
        <taxon>Triparma</taxon>
    </lineage>
</organism>
<dbReference type="Proteomes" id="UP001165085">
    <property type="component" value="Unassembled WGS sequence"/>
</dbReference>
<feature type="compositionally biased region" description="Basic and acidic residues" evidence="1">
    <location>
        <begin position="442"/>
        <end position="452"/>
    </location>
</feature>
<keyword evidence="4" id="KW-1185">Reference proteome</keyword>
<feature type="transmembrane region" description="Helical" evidence="2">
    <location>
        <begin position="239"/>
        <end position="259"/>
    </location>
</feature>
<dbReference type="OrthoDB" id="6779347at2759"/>
<evidence type="ECO:0000313" key="4">
    <source>
        <dbReference type="Proteomes" id="UP001165085"/>
    </source>
</evidence>
<evidence type="ECO:0000256" key="1">
    <source>
        <dbReference type="SAM" id="MobiDB-lite"/>
    </source>
</evidence>
<comment type="caution">
    <text evidence="3">The sequence shown here is derived from an EMBL/GenBank/DDBJ whole genome shotgun (WGS) entry which is preliminary data.</text>
</comment>
<dbReference type="PANTHER" id="PTHR21650:SF4">
    <property type="entry name" value="MEMBRALIN"/>
    <property type="match status" value="1"/>
</dbReference>
<feature type="compositionally biased region" description="Gly residues" evidence="1">
    <location>
        <begin position="425"/>
        <end position="440"/>
    </location>
</feature>
<feature type="compositionally biased region" description="Basic and acidic residues" evidence="1">
    <location>
        <begin position="411"/>
        <end position="424"/>
    </location>
</feature>
<sequence>MYSMFKGKPDTCGDYCPDRKEEEERGEGGMTWTLEPTALHYLKTHTVTVTYLSTPQIPYYTLTKKPPSKYSTTYSLNPQKLPSKKYLNIHIPRSYLLTSSYHSHLLHLVHGWDILLDNFILNLYTSTSPSSKLYSPPSSPLFPPPPPLPFPSSLPPYLLRKVLTLSSSLFIYISTTSLVSHTLNTTQRNMLIFTYRIENLIRNNRAIGGEVWGHLERSGVFVCGVVGVGFFLKEFYKDIAVAICVFTSVWGFEVFNVVSVRSEEGVVFANVGFFMDFMVFNVYYLSCEKGFVRLALVTCLLFLAHGGVWFWGRCEVRDVLTGKVHEGRMRILPGAEEEEGTGIAYVERVESEGIISNPDPTRVNRESYIEDDEVGLSISRSSSPELTANANDNSFNSRSVSVSQAVAAARREIEEERTLEEERGGGGGVGGGRSGVGGWTQRGEDYEWAVRH</sequence>
<dbReference type="GO" id="GO:0005783">
    <property type="term" value="C:endoplasmic reticulum"/>
    <property type="evidence" value="ECO:0007669"/>
    <property type="project" value="TreeGrafter"/>
</dbReference>
<accession>A0A9W7DX20</accession>